<evidence type="ECO:0000313" key="9">
    <source>
        <dbReference type="Proteomes" id="UP001392437"/>
    </source>
</evidence>
<sequence length="564" mass="60698">MSSTAPDPKPAHGESEMVPGNVPRNSSENTKDPHEPQEESIDPENEVKGVKLLIIHLSICLCTFLVGLDFSLIATAIPVITSEFNSVQDIGWYGAAFQLALCSTQPLAGKTYILWSKKYCYLLWLGVFEVGSLVCALAPTSTALIVGRAVAGLGASGVFAGGFALLTTIIPLHKRAIYTGTMSSVFSIANIVGPPMGGAFTQNVTWRWCFYVNLPIGGFAAVLFFLLVHIKAADTERVPLINKLKGLDGLGFSLFAGSMIMFLLALQWGGVTYPWKSSIVIGLFVGFGVTLMLFIPWQMYMKDDALIPPRLFTTHRNVALICAGSFFINGPFQLVIYWLPVWFQAVMAATPVNSGTYYLPTVISDVLASFIGSGLVMQLGWWNPFLMLSEAFVCIGGGLLSTLYPGITSGHWIGYQIFGGIGYALSTNLAHLGMQASLPKELVPIGASNLLMFISTSCSVFLAVGQALFQQRLIINLSTVVDADVVTKVISAGATNYRSAVEPSALPSVIEQYSKSITQVFYIPAAAPSIAFFLVSGCAWISIKKKKAPTVKTDNKEGSEKTSV</sequence>
<feature type="domain" description="Major facilitator superfamily (MFS) profile" evidence="7">
    <location>
        <begin position="55"/>
        <end position="564"/>
    </location>
</feature>
<evidence type="ECO:0000313" key="8">
    <source>
        <dbReference type="EMBL" id="KAK8109441.1"/>
    </source>
</evidence>
<feature type="transmembrane region" description="Helical" evidence="6">
    <location>
        <begin position="413"/>
        <end position="430"/>
    </location>
</feature>
<dbReference type="Gene3D" id="1.20.1720.10">
    <property type="entry name" value="Multidrug resistance protein D"/>
    <property type="match status" value="1"/>
</dbReference>
<keyword evidence="3 6" id="KW-1133">Transmembrane helix</keyword>
<dbReference type="InterPro" id="IPR036259">
    <property type="entry name" value="MFS_trans_sf"/>
</dbReference>
<evidence type="ECO:0000256" key="4">
    <source>
        <dbReference type="ARBA" id="ARBA00023136"/>
    </source>
</evidence>
<dbReference type="InterPro" id="IPR011701">
    <property type="entry name" value="MFS"/>
</dbReference>
<name>A0AAW0QUG9_9PEZI</name>
<comment type="subcellular location">
    <subcellularLocation>
        <location evidence="1">Membrane</location>
        <topology evidence="1">Multi-pass membrane protein</topology>
    </subcellularLocation>
</comment>
<feature type="transmembrane region" description="Helical" evidence="6">
    <location>
        <begin position="53"/>
        <end position="78"/>
    </location>
</feature>
<feature type="region of interest" description="Disordered" evidence="5">
    <location>
        <begin position="1"/>
        <end position="42"/>
    </location>
</feature>
<feature type="transmembrane region" description="Helical" evidence="6">
    <location>
        <begin position="249"/>
        <end position="269"/>
    </location>
</feature>
<dbReference type="PROSITE" id="PS50850">
    <property type="entry name" value="MFS"/>
    <property type="match status" value="1"/>
</dbReference>
<feature type="transmembrane region" description="Helical" evidence="6">
    <location>
        <begin position="205"/>
        <end position="228"/>
    </location>
</feature>
<evidence type="ECO:0000256" key="1">
    <source>
        <dbReference type="ARBA" id="ARBA00004141"/>
    </source>
</evidence>
<gene>
    <name evidence="8" type="ORF">PG999_007578</name>
</gene>
<dbReference type="PANTHER" id="PTHR23501">
    <property type="entry name" value="MAJOR FACILITATOR SUPERFAMILY"/>
    <property type="match status" value="1"/>
</dbReference>
<organism evidence="8 9">
    <name type="scientific">Apiospora kogelbergensis</name>
    <dbReference type="NCBI Taxonomy" id="1337665"/>
    <lineage>
        <taxon>Eukaryota</taxon>
        <taxon>Fungi</taxon>
        <taxon>Dikarya</taxon>
        <taxon>Ascomycota</taxon>
        <taxon>Pezizomycotina</taxon>
        <taxon>Sordariomycetes</taxon>
        <taxon>Xylariomycetidae</taxon>
        <taxon>Amphisphaeriales</taxon>
        <taxon>Apiosporaceae</taxon>
        <taxon>Apiospora</taxon>
    </lineage>
</organism>
<feature type="transmembrane region" description="Helical" evidence="6">
    <location>
        <begin position="521"/>
        <end position="543"/>
    </location>
</feature>
<feature type="transmembrane region" description="Helical" evidence="6">
    <location>
        <begin position="384"/>
        <end position="407"/>
    </location>
</feature>
<feature type="transmembrane region" description="Helical" evidence="6">
    <location>
        <begin position="318"/>
        <end position="338"/>
    </location>
</feature>
<dbReference type="PANTHER" id="PTHR23501:SF198">
    <property type="entry name" value="AZOLE RESISTANCE PROTEIN 1-RELATED"/>
    <property type="match status" value="1"/>
</dbReference>
<dbReference type="GO" id="GO:0005886">
    <property type="term" value="C:plasma membrane"/>
    <property type="evidence" value="ECO:0007669"/>
    <property type="project" value="TreeGrafter"/>
</dbReference>
<evidence type="ECO:0000256" key="2">
    <source>
        <dbReference type="ARBA" id="ARBA00022692"/>
    </source>
</evidence>
<keyword evidence="4 6" id="KW-0472">Membrane</keyword>
<dbReference type="GO" id="GO:0022857">
    <property type="term" value="F:transmembrane transporter activity"/>
    <property type="evidence" value="ECO:0007669"/>
    <property type="project" value="InterPro"/>
</dbReference>
<evidence type="ECO:0000256" key="5">
    <source>
        <dbReference type="SAM" id="MobiDB-lite"/>
    </source>
</evidence>
<dbReference type="Pfam" id="PF07690">
    <property type="entry name" value="MFS_1"/>
    <property type="match status" value="1"/>
</dbReference>
<dbReference type="AlphaFoldDB" id="A0AAW0QUG9"/>
<feature type="transmembrane region" description="Helical" evidence="6">
    <location>
        <begin position="275"/>
        <end position="297"/>
    </location>
</feature>
<feature type="transmembrane region" description="Helical" evidence="6">
    <location>
        <begin position="145"/>
        <end position="169"/>
    </location>
</feature>
<evidence type="ECO:0000256" key="3">
    <source>
        <dbReference type="ARBA" id="ARBA00022989"/>
    </source>
</evidence>
<evidence type="ECO:0000259" key="7">
    <source>
        <dbReference type="PROSITE" id="PS50850"/>
    </source>
</evidence>
<protein>
    <submittedName>
        <fullName evidence="8">MFS general substrate transporter</fullName>
    </submittedName>
</protein>
<dbReference type="Proteomes" id="UP001392437">
    <property type="component" value="Unassembled WGS sequence"/>
</dbReference>
<feature type="transmembrane region" description="Helical" evidence="6">
    <location>
        <begin position="358"/>
        <end position="377"/>
    </location>
</feature>
<keyword evidence="2 6" id="KW-0812">Transmembrane</keyword>
<dbReference type="CDD" id="cd17502">
    <property type="entry name" value="MFS_Azr1_MDR_like"/>
    <property type="match status" value="1"/>
</dbReference>
<keyword evidence="9" id="KW-1185">Reference proteome</keyword>
<dbReference type="SUPFAM" id="SSF103473">
    <property type="entry name" value="MFS general substrate transporter"/>
    <property type="match status" value="1"/>
</dbReference>
<dbReference type="InterPro" id="IPR020846">
    <property type="entry name" value="MFS_dom"/>
</dbReference>
<comment type="caution">
    <text evidence="8">The sequence shown here is derived from an EMBL/GenBank/DDBJ whole genome shotgun (WGS) entry which is preliminary data.</text>
</comment>
<dbReference type="EMBL" id="JAQQWP010000007">
    <property type="protein sequence ID" value="KAK8109441.1"/>
    <property type="molecule type" value="Genomic_DNA"/>
</dbReference>
<feature type="transmembrane region" description="Helical" evidence="6">
    <location>
        <begin position="450"/>
        <end position="469"/>
    </location>
</feature>
<proteinExistence type="predicted"/>
<feature type="transmembrane region" description="Helical" evidence="6">
    <location>
        <begin position="176"/>
        <end position="193"/>
    </location>
</feature>
<evidence type="ECO:0000256" key="6">
    <source>
        <dbReference type="SAM" id="Phobius"/>
    </source>
</evidence>
<accession>A0AAW0QUG9</accession>
<feature type="transmembrane region" description="Helical" evidence="6">
    <location>
        <begin position="120"/>
        <end position="139"/>
    </location>
</feature>
<reference evidence="8 9" key="1">
    <citation type="submission" date="2023-01" db="EMBL/GenBank/DDBJ databases">
        <title>Analysis of 21 Apiospora genomes using comparative genomics revels a genus with tremendous synthesis potential of carbohydrate active enzymes and secondary metabolites.</title>
        <authorList>
            <person name="Sorensen T."/>
        </authorList>
    </citation>
    <scope>NUCLEOTIDE SEQUENCE [LARGE SCALE GENOMIC DNA]</scope>
    <source>
        <strain evidence="8 9">CBS 117206</strain>
    </source>
</reference>